<evidence type="ECO:0000313" key="5">
    <source>
        <dbReference type="EMBL" id="MDG3006637.1"/>
    </source>
</evidence>
<feature type="signal peptide" evidence="1">
    <location>
        <begin position="1"/>
        <end position="20"/>
    </location>
</feature>
<dbReference type="Pfam" id="PF07635">
    <property type="entry name" value="PSCyt1"/>
    <property type="match status" value="1"/>
</dbReference>
<comment type="caution">
    <text evidence="5">The sequence shown here is derived from an EMBL/GenBank/DDBJ whole genome shotgun (WGS) entry which is preliminary data.</text>
</comment>
<feature type="domain" description="DUF1553" evidence="3">
    <location>
        <begin position="886"/>
        <end position="1122"/>
    </location>
</feature>
<reference evidence="5 6" key="1">
    <citation type="submission" date="2023-03" db="EMBL/GenBank/DDBJ databases">
        <title>Paludisphaera mucosa sp. nov. a novel planctomycete from northern fen.</title>
        <authorList>
            <person name="Ivanova A."/>
        </authorList>
    </citation>
    <scope>NUCLEOTIDE SEQUENCE [LARGE SCALE GENOMIC DNA]</scope>
    <source>
        <strain evidence="5 6">Pla2</strain>
    </source>
</reference>
<dbReference type="InterPro" id="IPR011429">
    <property type="entry name" value="Cyt_c_Planctomycete-type"/>
</dbReference>
<sequence>MRILRSAFGLLCLSLTLASARGDEPSPADAAFFETDVRPLLIERCWSCHGDAKEPKGGLRLTSRASVLGGGDGGEAVVVGKPDESPLVQAVRYLSDPKMPPREKLKDREIEILSRWVEKGLPWPGAAEPTPTAKTDAHYSEEQKNFWSFRPIRPVQAPEVQDAAWVRSPVDRFILAELEKKNLAPAEPADRRTLIRRASFDLIGLPPTPEEVEAFVADAAADAFERVVDRLLASPHYGERWGRHWLDLVRYADARDLIQLPPESDFREAWRYRDWVVSAFNRDLPYPEFVRDQIAGDLVPAREPGGFNADGLVATGMLAIADFVPGDVDKDQMIADYVNDEIDVVGRTFLGLSLACARCHDHKFDPISTEDYYALAGIFFSTRLIPGPVAGNTPLVRVPLLPESEVAEIQAQAADDVKRQAELERRIPAAADREFLAHLKNVLLQQSARYLVAACEHRATPADSRPPLGELAGRRGLDAKALAGWVDYLNRVAAEPSVPRHAAIMKAATGRLTGAALERAADELQAAVIVREGAAGVKSPLDESSLVQLRADDPYLVVDERGRVTVWPNHSGLPADARAVGPDEVPSRVEVAIDGQTRTILRFDGRAMLEVSRPAPSTGSLFIVFRNAETAMANQRLVGWEDSDSGRHGLGLMPEPGGTLRAILRNDGKPGDLVDAKRAEGFEVVGLTWGPGGTALHRNGSSTAEKGIESISSDPAIPALHIGGPGSGGSPRFRGDLAELRIYDRPLDEAERRQVEAELRARWFQPAAPGGSPGDPVAALAEEWLSARGPFWLPAEQRAATLPAESRTRIAHLKSELDGLKAKPPREIPKAVVVQDGGPAGTRHAGFQDARVFLRGNPKRPGATVPRGFPRVLTGEYRPPIAEGSGRRQLAEWLTSAEHPLTARVMVNRIWQHHFGEGLVRTPNDFGTRGERPTHPELLDDLAGRFVASGWSIKAMHRLIMLSSTYQQGVRGGDGPAAADPENRLFGRMNRRRLDAEAIRDSLLAAAGGLDARLGGPAFLELNAPRRTLYLSATRTGGGTSDFGRLFDRADPGSIVDRRDQSIVAPQALFFMNDPFVADQARALAARLAREASDDEARIRRLYALTLGRPPTGAEVDVGRALLAPEPGLDPWERYVAVLLGSNEFLYLD</sequence>
<gene>
    <name evidence="5" type="ORF">PZE19_22935</name>
</gene>
<feature type="domain" description="DUF1549" evidence="2">
    <location>
        <begin position="169"/>
        <end position="382"/>
    </location>
</feature>
<name>A0ABT6FGE6_9BACT</name>
<dbReference type="InterPro" id="IPR013320">
    <property type="entry name" value="ConA-like_dom_sf"/>
</dbReference>
<dbReference type="SUPFAM" id="SSF46626">
    <property type="entry name" value="Cytochrome c"/>
    <property type="match status" value="1"/>
</dbReference>
<dbReference type="SUPFAM" id="SSF49899">
    <property type="entry name" value="Concanavalin A-like lectins/glucanases"/>
    <property type="match status" value="1"/>
</dbReference>
<accession>A0ABT6FGE6</accession>
<evidence type="ECO:0000259" key="2">
    <source>
        <dbReference type="Pfam" id="PF07583"/>
    </source>
</evidence>
<dbReference type="InterPro" id="IPR036909">
    <property type="entry name" value="Cyt_c-like_dom_sf"/>
</dbReference>
<dbReference type="Gene3D" id="2.60.120.200">
    <property type="match status" value="1"/>
</dbReference>
<organism evidence="5 6">
    <name type="scientific">Paludisphaera mucosa</name>
    <dbReference type="NCBI Taxonomy" id="3030827"/>
    <lineage>
        <taxon>Bacteria</taxon>
        <taxon>Pseudomonadati</taxon>
        <taxon>Planctomycetota</taxon>
        <taxon>Planctomycetia</taxon>
        <taxon>Isosphaerales</taxon>
        <taxon>Isosphaeraceae</taxon>
        <taxon>Paludisphaera</taxon>
    </lineage>
</organism>
<dbReference type="PANTHER" id="PTHR35889:SF3">
    <property type="entry name" value="F-BOX DOMAIN-CONTAINING PROTEIN"/>
    <property type="match status" value="1"/>
</dbReference>
<feature type="chain" id="PRO_5046430184" evidence="1">
    <location>
        <begin position="21"/>
        <end position="1149"/>
    </location>
</feature>
<dbReference type="PANTHER" id="PTHR35889">
    <property type="entry name" value="CYCLOINULO-OLIGOSACCHARIDE FRUCTANOTRANSFERASE-RELATED"/>
    <property type="match status" value="1"/>
</dbReference>
<protein>
    <submittedName>
        <fullName evidence="5">PSD1 and planctomycete cytochrome C domain-containing protein</fullName>
    </submittedName>
</protein>
<evidence type="ECO:0000259" key="4">
    <source>
        <dbReference type="Pfam" id="PF07635"/>
    </source>
</evidence>
<dbReference type="Pfam" id="PF07583">
    <property type="entry name" value="PSCyt2"/>
    <property type="match status" value="1"/>
</dbReference>
<dbReference type="InterPro" id="IPR022655">
    <property type="entry name" value="DUF1553"/>
</dbReference>
<evidence type="ECO:0000313" key="6">
    <source>
        <dbReference type="Proteomes" id="UP001216907"/>
    </source>
</evidence>
<dbReference type="Proteomes" id="UP001216907">
    <property type="component" value="Unassembled WGS sequence"/>
</dbReference>
<keyword evidence="1" id="KW-0732">Signal</keyword>
<evidence type="ECO:0000259" key="3">
    <source>
        <dbReference type="Pfam" id="PF07587"/>
    </source>
</evidence>
<keyword evidence="6" id="KW-1185">Reference proteome</keyword>
<proteinExistence type="predicted"/>
<feature type="domain" description="Cytochrome C Planctomycete-type" evidence="4">
    <location>
        <begin position="45"/>
        <end position="103"/>
    </location>
</feature>
<dbReference type="EMBL" id="JARRAG010000002">
    <property type="protein sequence ID" value="MDG3006637.1"/>
    <property type="molecule type" value="Genomic_DNA"/>
</dbReference>
<dbReference type="Pfam" id="PF07587">
    <property type="entry name" value="PSD1"/>
    <property type="match status" value="1"/>
</dbReference>
<dbReference type="RefSeq" id="WP_277862931.1">
    <property type="nucleotide sequence ID" value="NZ_JARRAG010000002.1"/>
</dbReference>
<dbReference type="InterPro" id="IPR011444">
    <property type="entry name" value="DUF1549"/>
</dbReference>
<evidence type="ECO:0000256" key="1">
    <source>
        <dbReference type="SAM" id="SignalP"/>
    </source>
</evidence>